<evidence type="ECO:0000313" key="1">
    <source>
        <dbReference type="EMBL" id="MCQ1529689.1"/>
    </source>
</evidence>
<organism evidence="1 2">
    <name type="scientific">Lutispora saccharofermentans</name>
    <dbReference type="NCBI Taxonomy" id="3024236"/>
    <lineage>
        <taxon>Bacteria</taxon>
        <taxon>Bacillati</taxon>
        <taxon>Bacillota</taxon>
        <taxon>Clostridia</taxon>
        <taxon>Lutisporales</taxon>
        <taxon>Lutisporaceae</taxon>
        <taxon>Lutispora</taxon>
    </lineage>
</organism>
<name>A0ABT1NF48_9FIRM</name>
<keyword evidence="2" id="KW-1185">Reference proteome</keyword>
<reference evidence="1 2" key="1">
    <citation type="submission" date="2021-10" db="EMBL/GenBank/DDBJ databases">
        <title>Lutispora strain m25 sp. nov., a thermophilic, non-spore-forming bacterium isolated from a lab-scale methanogenic bioreactor digesting anaerobic sludge.</title>
        <authorList>
            <person name="El Houari A."/>
            <person name="Mcdonald J."/>
        </authorList>
    </citation>
    <scope>NUCLEOTIDE SEQUENCE [LARGE SCALE GENOMIC DNA]</scope>
    <source>
        <strain evidence="2">m25</strain>
    </source>
</reference>
<dbReference type="RefSeq" id="WP_255227201.1">
    <property type="nucleotide sequence ID" value="NZ_JAJEKE010000006.1"/>
</dbReference>
<evidence type="ECO:0000313" key="2">
    <source>
        <dbReference type="Proteomes" id="UP001651880"/>
    </source>
</evidence>
<accession>A0ABT1NF48</accession>
<comment type="caution">
    <text evidence="1">The sequence shown here is derived from an EMBL/GenBank/DDBJ whole genome shotgun (WGS) entry which is preliminary data.</text>
</comment>
<protein>
    <submittedName>
        <fullName evidence="1">Uncharacterized protein</fullName>
    </submittedName>
</protein>
<dbReference type="Proteomes" id="UP001651880">
    <property type="component" value="Unassembled WGS sequence"/>
</dbReference>
<dbReference type="EMBL" id="JAJEKE010000006">
    <property type="protein sequence ID" value="MCQ1529689.1"/>
    <property type="molecule type" value="Genomic_DNA"/>
</dbReference>
<gene>
    <name evidence="1" type="ORF">LJD61_08995</name>
</gene>
<proteinExistence type="predicted"/>
<sequence length="92" mass="10383">MYIFTFKPVLPDTLRLFHPFLGVMSGHALLTQTFGNLPLNRFHIRAADDIAHAAVQNHLSKVEKIAHIIDDKLFQNKAVHHIFDGHITVCSA</sequence>